<dbReference type="OrthoDB" id="191568at2759"/>
<dbReference type="PANTHER" id="PTHR31332:SF0">
    <property type="entry name" value="7-HYDROXYMETHYL CHLOROPHYLL A REDUCTASE, CHLOROPLASTIC"/>
    <property type="match status" value="1"/>
</dbReference>
<dbReference type="GO" id="GO:0052592">
    <property type="term" value="F:oxidoreductase activity, acting on CH or CH2 groups, with an iron-sulfur protein as acceptor"/>
    <property type="evidence" value="ECO:0007669"/>
    <property type="project" value="TreeGrafter"/>
</dbReference>
<proteinExistence type="predicted"/>
<gene>
    <name evidence="1" type="primary">HCAR</name>
    <name evidence="1" type="ORF">AK812_SmicGene1550</name>
</gene>
<accession>A0A1Q9F471</accession>
<reference evidence="1 2" key="1">
    <citation type="submission" date="2016-02" db="EMBL/GenBank/DDBJ databases">
        <title>Genome analysis of coral dinoflagellate symbionts highlights evolutionary adaptations to a symbiotic lifestyle.</title>
        <authorList>
            <person name="Aranda M."/>
            <person name="Li Y."/>
            <person name="Liew Y.J."/>
            <person name="Baumgarten S."/>
            <person name="Simakov O."/>
            <person name="Wilson M."/>
            <person name="Piel J."/>
            <person name="Ashoor H."/>
            <person name="Bougouffa S."/>
            <person name="Bajic V.B."/>
            <person name="Ryu T."/>
            <person name="Ravasi T."/>
            <person name="Bayer T."/>
            <person name="Micklem G."/>
            <person name="Kim H."/>
            <person name="Bhak J."/>
            <person name="Lajeunesse T.C."/>
            <person name="Voolstra C.R."/>
        </authorList>
    </citation>
    <scope>NUCLEOTIDE SEQUENCE [LARGE SCALE GENOMIC DNA]</scope>
    <source>
        <strain evidence="1 2">CCMP2467</strain>
    </source>
</reference>
<dbReference type="InterPro" id="IPR045220">
    <property type="entry name" value="FRHB/FDHB/HCAR-like"/>
</dbReference>
<dbReference type="PANTHER" id="PTHR31332">
    <property type="entry name" value="7-HYDROXYMETHYL CHLOROPHYLL A REDUCTASE, CHLOROPLASTIC"/>
    <property type="match status" value="1"/>
</dbReference>
<name>A0A1Q9F471_SYMMI</name>
<dbReference type="EMBL" id="LSRX01000016">
    <property type="protein sequence ID" value="OLQ14409.1"/>
    <property type="molecule type" value="Genomic_DNA"/>
</dbReference>
<protein>
    <submittedName>
        <fullName evidence="1">7-hydroxymethyl chlorophyll a reductase, chloroplastic</fullName>
    </submittedName>
</protein>
<sequence length="120" mass="13283">MIHTASTTAWVGRHFFTETVAKRWVIRFILFVKAPLEPKPILARTVEEVLASGGVKPMLSPNLLPLEELWEVRGQDIRKLLFIGVGCQVQALRSVEEAGMSFQLLNHGGGLIKEQSTSGT</sequence>
<evidence type="ECO:0000313" key="1">
    <source>
        <dbReference type="EMBL" id="OLQ14409.1"/>
    </source>
</evidence>
<evidence type="ECO:0000313" key="2">
    <source>
        <dbReference type="Proteomes" id="UP000186817"/>
    </source>
</evidence>
<comment type="caution">
    <text evidence="1">The sequence shown here is derived from an EMBL/GenBank/DDBJ whole genome shotgun (WGS) entry which is preliminary data.</text>
</comment>
<organism evidence="1 2">
    <name type="scientific">Symbiodinium microadriaticum</name>
    <name type="common">Dinoflagellate</name>
    <name type="synonym">Zooxanthella microadriatica</name>
    <dbReference type="NCBI Taxonomy" id="2951"/>
    <lineage>
        <taxon>Eukaryota</taxon>
        <taxon>Sar</taxon>
        <taxon>Alveolata</taxon>
        <taxon>Dinophyceae</taxon>
        <taxon>Suessiales</taxon>
        <taxon>Symbiodiniaceae</taxon>
        <taxon>Symbiodinium</taxon>
    </lineage>
</organism>
<dbReference type="Proteomes" id="UP000186817">
    <property type="component" value="Unassembled WGS sequence"/>
</dbReference>
<keyword evidence="2" id="KW-1185">Reference proteome</keyword>
<dbReference type="AlphaFoldDB" id="A0A1Q9F471"/>